<dbReference type="InterPro" id="IPR000257">
    <property type="entry name" value="Uroporphyrinogen_deCOase"/>
</dbReference>
<comment type="caution">
    <text evidence="3">The sequence shown here is derived from an EMBL/GenBank/DDBJ whole genome shotgun (WGS) entry which is preliminary data.</text>
</comment>
<dbReference type="Pfam" id="PF01208">
    <property type="entry name" value="URO-D"/>
    <property type="match status" value="1"/>
</dbReference>
<evidence type="ECO:0000313" key="4">
    <source>
        <dbReference type="Proteomes" id="UP000194577"/>
    </source>
</evidence>
<evidence type="ECO:0000313" key="3">
    <source>
        <dbReference type="EMBL" id="PHP53318.1"/>
    </source>
</evidence>
<organism evidence="3 4">
    <name type="scientific">Actinomyces ruminis</name>
    <dbReference type="NCBI Taxonomy" id="1937003"/>
    <lineage>
        <taxon>Bacteria</taxon>
        <taxon>Bacillati</taxon>
        <taxon>Actinomycetota</taxon>
        <taxon>Actinomycetes</taxon>
        <taxon>Actinomycetales</taxon>
        <taxon>Actinomycetaceae</taxon>
        <taxon>Actinomyces</taxon>
    </lineage>
</organism>
<feature type="region of interest" description="Disordered" evidence="1">
    <location>
        <begin position="37"/>
        <end position="78"/>
    </location>
</feature>
<dbReference type="PANTHER" id="PTHR21091">
    <property type="entry name" value="METHYLTETRAHYDROFOLATE:HOMOCYSTEINE METHYLTRANSFERASE RELATED"/>
    <property type="match status" value="1"/>
</dbReference>
<dbReference type="InterPro" id="IPR038071">
    <property type="entry name" value="UROD/MetE-like_sf"/>
</dbReference>
<name>A0ABX4MD18_9ACTO</name>
<feature type="region of interest" description="Disordered" evidence="1">
    <location>
        <begin position="217"/>
        <end position="272"/>
    </location>
</feature>
<evidence type="ECO:0000259" key="2">
    <source>
        <dbReference type="PROSITE" id="PS00906"/>
    </source>
</evidence>
<gene>
    <name evidence="3" type="ORF">BW737_003540</name>
</gene>
<protein>
    <recommendedName>
        <fullName evidence="2">Uroporphyrinogen decarboxylase (URO-D) domain-containing protein</fullName>
    </recommendedName>
</protein>
<dbReference type="Gene3D" id="3.20.20.210">
    <property type="match status" value="1"/>
</dbReference>
<dbReference type="PROSITE" id="PS00906">
    <property type="entry name" value="UROD_1"/>
    <property type="match status" value="1"/>
</dbReference>
<sequence>MSDRAAEPFCKGLLSNTTSCHFREDEDHFVTISVRNSGGACGPGGPGTSAQGTTAEQPSRSPERTLPGQPIGSDEPGPALLEALAGRRPERTPVWFMRQAGRSLPEYRALRARAGAPMLDVCLQPELAALATLQPVRRHGVDAAVLFSDIMVPLRLAGVEVRIEPGIGPVLDGPVRDAPRCAGWWRASTGRRSRPEGAPMAPCSTVPPVWRPLLRRSAESSPSWAPRSDRPTPRRTRSSPPGPGRAWPNRTAGPVGRPCSASAGHRSPWWPI</sequence>
<dbReference type="SUPFAM" id="SSF51726">
    <property type="entry name" value="UROD/MetE-like"/>
    <property type="match status" value="1"/>
</dbReference>
<proteinExistence type="predicted"/>
<feature type="domain" description="Uroporphyrinogen decarboxylase (URO-D)" evidence="2">
    <location>
        <begin position="93"/>
        <end position="102"/>
    </location>
</feature>
<dbReference type="Proteomes" id="UP000194577">
    <property type="component" value="Unassembled WGS sequence"/>
</dbReference>
<dbReference type="EMBL" id="MTPX02000023">
    <property type="protein sequence ID" value="PHP53318.1"/>
    <property type="molecule type" value="Genomic_DNA"/>
</dbReference>
<evidence type="ECO:0000256" key="1">
    <source>
        <dbReference type="SAM" id="MobiDB-lite"/>
    </source>
</evidence>
<dbReference type="PANTHER" id="PTHR21091:SF169">
    <property type="entry name" value="UROPORPHYRINOGEN DECARBOXYLASE"/>
    <property type="match status" value="1"/>
</dbReference>
<accession>A0ABX4MD18</accession>
<feature type="compositionally biased region" description="Polar residues" evidence="1">
    <location>
        <begin position="48"/>
        <end position="60"/>
    </location>
</feature>
<keyword evidence="4" id="KW-1185">Reference proteome</keyword>
<reference evidence="3 4" key="1">
    <citation type="submission" date="2017-10" db="EMBL/GenBank/DDBJ databases">
        <title>Draft genome sequence of cellulolytic Actinomyces sp CtC72 isolated from cattle rumen fluid.</title>
        <authorList>
            <person name="Joshi A.J."/>
            <person name="Vasudevan G."/>
            <person name="Lanjekar V.B."/>
            <person name="Hivarkar S."/>
            <person name="Engineer A."/>
            <person name="Pore S.D."/>
            <person name="Dhakephalkar P.K."/>
            <person name="Dagar S."/>
        </authorList>
    </citation>
    <scope>NUCLEOTIDE SEQUENCE [LARGE SCALE GENOMIC DNA]</scope>
    <source>
        <strain evidence="4">CtC72</strain>
    </source>
</reference>